<dbReference type="Proteomes" id="UP000671399">
    <property type="component" value="Unassembled WGS sequence"/>
</dbReference>
<feature type="domain" description="CRISPR type III-associated protein" evidence="4">
    <location>
        <begin position="65"/>
        <end position="120"/>
    </location>
</feature>
<sequence length="771" mass="85476">MSNQQLPIGATGPRKLTEAERSFLNPYGFVPIPDRDDLPEPLRDGPPAGHDRYDSMRWSGTIAIEITTRTPMLIPDHGRRAADGADAPLPVRVDHAGRPVLAGSAVKGALRSAYEAITNSRFGVFAGHDQQLAIRATADTSALQLRPAVVDSIGDGTVRLQVIRSLQPTGRESDEVHPAAWLPRRLACHRPGGCRGRSRHFDGPNPPRCSEERGREVDAWIYLARHQRRDFLFWRVAAYAEPGKLVPLVRAEEIRDRDPRPGPHIEDHPLVRVRGVVHWTGSTFPAGGKNKHDERLVVTEVLDDDGAADLDDDYIDVGEPLLEGWTAVIDSYDRAHDTEANLKRLYGGYVWDVERWKRLRVWDTLYIEFDDNGAPTGLYPALIGRKPFPGAPVTSLPASHRPATERTLLSPADRVFGWVRQGRDDDGVAHRGHLRVLPPDGGDALRTDAIQKLDRPLTLVALNSPKPSQFLFYLGDHDGGPLRNARRHPSQGFPDAEDTRRLRGRKTYLTHAEVLDGAQDAETYWMPQAEEESDPLRPLRIGGRRRYREYIAPAGTSRDVATRVSSWVKPGVTFRLTLQVDNLSRMELAALLWLLSLPTGACLKLGLGKPLGFGAVQVEVDWAGCRLFTRDRLLDRYRTLSLAPAPDDAGAPRQLAVAYDSMLRQRMPDVRDGFLNAAYGFAGLPVHYPRFGPVGGGGNQEAGIAPRATTYDWWVANDKIGNRRDSSRGRRLPLGELSAPDSLPLPYDPTTKPPADRRGGGSRGGRNNRRH</sequence>
<comment type="subunit">
    <text evidence="2">Part of the Csm effector complex that includes Cas10, Csm2, Csm3, Csm4 and Csm5.</text>
</comment>
<evidence type="ECO:0000256" key="1">
    <source>
        <dbReference type="ARBA" id="ARBA00023118"/>
    </source>
</evidence>
<comment type="caution">
    <text evidence="5">The sequence shown here is derived from an EMBL/GenBank/DDBJ whole genome shotgun (WGS) entry which is preliminary data.</text>
</comment>
<dbReference type="CDD" id="cd09726">
    <property type="entry name" value="RAMP_I_III"/>
    <property type="match status" value="1"/>
</dbReference>
<keyword evidence="1" id="KW-0051">Antiviral defense</keyword>
<protein>
    <recommendedName>
        <fullName evidence="4">CRISPR type III-associated protein domain-containing protein</fullName>
    </recommendedName>
</protein>
<dbReference type="Pfam" id="PF03787">
    <property type="entry name" value="RAMPs"/>
    <property type="match status" value="1"/>
</dbReference>
<gene>
    <name evidence="5" type="ORF">JQN83_11685</name>
</gene>
<keyword evidence="6" id="KW-1185">Reference proteome</keyword>
<evidence type="ECO:0000313" key="5">
    <source>
        <dbReference type="EMBL" id="MBO4161468.1"/>
    </source>
</evidence>
<dbReference type="InterPro" id="IPR005537">
    <property type="entry name" value="RAMP_III_fam"/>
</dbReference>
<organism evidence="5 6">
    <name type="scientific">Micromonospora antibiotica</name>
    <dbReference type="NCBI Taxonomy" id="2807623"/>
    <lineage>
        <taxon>Bacteria</taxon>
        <taxon>Bacillati</taxon>
        <taxon>Actinomycetota</taxon>
        <taxon>Actinomycetes</taxon>
        <taxon>Micromonosporales</taxon>
        <taxon>Micromonosporaceae</taxon>
        <taxon>Micromonospora</taxon>
    </lineage>
</organism>
<proteinExistence type="predicted"/>
<evidence type="ECO:0000313" key="6">
    <source>
        <dbReference type="Proteomes" id="UP000671399"/>
    </source>
</evidence>
<evidence type="ECO:0000256" key="2">
    <source>
        <dbReference type="ARBA" id="ARBA00093789"/>
    </source>
</evidence>
<feature type="region of interest" description="Disordered" evidence="3">
    <location>
        <begin position="722"/>
        <end position="771"/>
    </location>
</feature>
<feature type="compositionally biased region" description="Basic and acidic residues" evidence="3">
    <location>
        <begin position="33"/>
        <end position="54"/>
    </location>
</feature>
<evidence type="ECO:0000256" key="3">
    <source>
        <dbReference type="SAM" id="MobiDB-lite"/>
    </source>
</evidence>
<dbReference type="RefSeq" id="WP_208567112.1">
    <property type="nucleotide sequence ID" value="NZ_JAGFWR010000004.1"/>
</dbReference>
<name>A0ABS3V769_9ACTN</name>
<evidence type="ECO:0000259" key="4">
    <source>
        <dbReference type="Pfam" id="PF03787"/>
    </source>
</evidence>
<dbReference type="EMBL" id="JAGFWR010000004">
    <property type="protein sequence ID" value="MBO4161468.1"/>
    <property type="molecule type" value="Genomic_DNA"/>
</dbReference>
<feature type="region of interest" description="Disordered" evidence="3">
    <location>
        <begin position="30"/>
        <end position="54"/>
    </location>
</feature>
<reference evidence="5 6" key="1">
    <citation type="submission" date="2021-03" db="EMBL/GenBank/DDBJ databases">
        <authorList>
            <person name="Lee D.-H."/>
        </authorList>
    </citation>
    <scope>NUCLEOTIDE SEQUENCE [LARGE SCALE GENOMIC DNA]</scope>
    <source>
        <strain evidence="5 6">MMS20-R2-23</strain>
    </source>
</reference>
<accession>A0ABS3V769</accession>